<evidence type="ECO:0000256" key="3">
    <source>
        <dbReference type="ARBA" id="ARBA00023315"/>
    </source>
</evidence>
<evidence type="ECO:0000256" key="1">
    <source>
        <dbReference type="ARBA" id="ARBA00009861"/>
    </source>
</evidence>
<gene>
    <name evidence="4" type="ORF">CK203_113399</name>
</gene>
<keyword evidence="3" id="KW-0012">Acyltransferase</keyword>
<dbReference type="EMBL" id="QGNW01002552">
    <property type="protein sequence ID" value="RVW18100.1"/>
    <property type="molecule type" value="Genomic_DNA"/>
</dbReference>
<dbReference type="GO" id="GO:0016746">
    <property type="term" value="F:acyltransferase activity"/>
    <property type="evidence" value="ECO:0007669"/>
    <property type="project" value="UniProtKB-KW"/>
</dbReference>
<name>A0A438C4C4_VITVI</name>
<dbReference type="Gene3D" id="3.30.559.10">
    <property type="entry name" value="Chloramphenicol acetyltransferase-like domain"/>
    <property type="match status" value="1"/>
</dbReference>
<dbReference type="InterPro" id="IPR023213">
    <property type="entry name" value="CAT-like_dom_sf"/>
</dbReference>
<dbReference type="AlphaFoldDB" id="A0A438C4C4"/>
<dbReference type="PANTHER" id="PTHR31623">
    <property type="entry name" value="F21J9.9"/>
    <property type="match status" value="1"/>
</dbReference>
<dbReference type="Pfam" id="PF02458">
    <property type="entry name" value="Transferase"/>
    <property type="match status" value="1"/>
</dbReference>
<comment type="caution">
    <text evidence="4">The sequence shown here is derived from an EMBL/GenBank/DDBJ whole genome shotgun (WGS) entry which is preliminary data.</text>
</comment>
<sequence length="133" mass="14482">MKIVTKRFVLDATKLDALKALGTSYGVQNPTRVEVSTALLYKCAAAASEVSSGSPMSSVLIQLVNLRGILAHHFHQILLETCTSFFSISGIQENDFEFHGLVGQLKKGIENFRSNYGKKFTNDELPSSSSLGL</sequence>
<accession>A0A438C4C4</accession>
<dbReference type="PANTHER" id="PTHR31623:SF118">
    <property type="entry name" value="BAHD ACYLTRANSFERASE"/>
    <property type="match status" value="1"/>
</dbReference>
<keyword evidence="2" id="KW-0808">Transferase</keyword>
<organism evidence="4 5">
    <name type="scientific">Vitis vinifera</name>
    <name type="common">Grape</name>
    <dbReference type="NCBI Taxonomy" id="29760"/>
    <lineage>
        <taxon>Eukaryota</taxon>
        <taxon>Viridiplantae</taxon>
        <taxon>Streptophyta</taxon>
        <taxon>Embryophyta</taxon>
        <taxon>Tracheophyta</taxon>
        <taxon>Spermatophyta</taxon>
        <taxon>Magnoliopsida</taxon>
        <taxon>eudicotyledons</taxon>
        <taxon>Gunneridae</taxon>
        <taxon>Pentapetalae</taxon>
        <taxon>rosids</taxon>
        <taxon>Vitales</taxon>
        <taxon>Vitaceae</taxon>
        <taxon>Viteae</taxon>
        <taxon>Vitis</taxon>
    </lineage>
</organism>
<dbReference type="Proteomes" id="UP000288805">
    <property type="component" value="Unassembled WGS sequence"/>
</dbReference>
<evidence type="ECO:0000313" key="5">
    <source>
        <dbReference type="Proteomes" id="UP000288805"/>
    </source>
</evidence>
<proteinExistence type="inferred from homology"/>
<protein>
    <submittedName>
        <fullName evidence="4">Uncharacterized protein</fullName>
    </submittedName>
</protein>
<evidence type="ECO:0000313" key="4">
    <source>
        <dbReference type="EMBL" id="RVW18100.1"/>
    </source>
</evidence>
<reference evidence="4 5" key="1">
    <citation type="journal article" date="2018" name="PLoS Genet.">
        <title>Population sequencing reveals clonal diversity and ancestral inbreeding in the grapevine cultivar Chardonnay.</title>
        <authorList>
            <person name="Roach M.J."/>
            <person name="Johnson D.L."/>
            <person name="Bohlmann J."/>
            <person name="van Vuuren H.J."/>
            <person name="Jones S.J."/>
            <person name="Pretorius I.S."/>
            <person name="Schmidt S.A."/>
            <person name="Borneman A.R."/>
        </authorList>
    </citation>
    <scope>NUCLEOTIDE SEQUENCE [LARGE SCALE GENOMIC DNA]</scope>
    <source>
        <strain evidence="5">cv. Chardonnay</strain>
        <tissue evidence="4">Leaf</tissue>
    </source>
</reference>
<comment type="similarity">
    <text evidence="1">Belongs to the plant acyltransferase family.</text>
</comment>
<evidence type="ECO:0000256" key="2">
    <source>
        <dbReference type="ARBA" id="ARBA00022679"/>
    </source>
</evidence>